<comment type="catalytic activity">
    <reaction evidence="3">
        <text>2-methyl-3-oxopropanoate + NAD(+) + CoA + H2O = propanoyl-CoA + hydrogencarbonate + NADH + H(+)</text>
        <dbReference type="Rhea" id="RHEA:20804"/>
        <dbReference type="ChEBI" id="CHEBI:15377"/>
        <dbReference type="ChEBI" id="CHEBI:15378"/>
        <dbReference type="ChEBI" id="CHEBI:17544"/>
        <dbReference type="ChEBI" id="CHEBI:57287"/>
        <dbReference type="ChEBI" id="CHEBI:57392"/>
        <dbReference type="ChEBI" id="CHEBI:57540"/>
        <dbReference type="ChEBI" id="CHEBI:57700"/>
        <dbReference type="ChEBI" id="CHEBI:57945"/>
        <dbReference type="EC" id="1.2.1.27"/>
    </reaction>
</comment>
<evidence type="ECO:0000256" key="2">
    <source>
        <dbReference type="ARBA" id="ARBA00023027"/>
    </source>
</evidence>
<comment type="similarity">
    <text evidence="3">Belongs to the aldehyde dehydrogenase family. IolA subfamily.</text>
</comment>
<feature type="binding site" evidence="3">
    <location>
        <position position="179"/>
    </location>
    <ligand>
        <name>NAD(+)</name>
        <dbReference type="ChEBI" id="CHEBI:57540"/>
    </ligand>
</feature>
<comment type="pathway">
    <text evidence="3">Polyol metabolism; myo-inositol degradation into acetyl-CoA; acetyl-CoA from myo-inositol: step 7/7.</text>
</comment>
<organism evidence="5 6">
    <name type="scientific">Vagococcus martis</name>
    <dbReference type="NCBI Taxonomy" id="1768210"/>
    <lineage>
        <taxon>Bacteria</taxon>
        <taxon>Bacillati</taxon>
        <taxon>Bacillota</taxon>
        <taxon>Bacilli</taxon>
        <taxon>Lactobacillales</taxon>
        <taxon>Enterococcaceae</taxon>
        <taxon>Vagococcus</taxon>
    </lineage>
</organism>
<dbReference type="NCBIfam" id="TIGR01722">
    <property type="entry name" value="MMSDH"/>
    <property type="match status" value="1"/>
</dbReference>
<dbReference type="PANTHER" id="PTHR43866">
    <property type="entry name" value="MALONATE-SEMIALDEHYDE DEHYDROGENASE"/>
    <property type="match status" value="1"/>
</dbReference>
<feature type="binding site" evidence="3">
    <location>
        <position position="175"/>
    </location>
    <ligand>
        <name>NAD(+)</name>
        <dbReference type="ChEBI" id="CHEBI:57540"/>
    </ligand>
</feature>
<feature type="binding site" evidence="3">
    <location>
        <position position="381"/>
    </location>
    <ligand>
        <name>NAD(+)</name>
        <dbReference type="ChEBI" id="CHEBI:57540"/>
    </ligand>
</feature>
<dbReference type="GO" id="GO:0019310">
    <property type="term" value="P:inositol catabolic process"/>
    <property type="evidence" value="ECO:0007669"/>
    <property type="project" value="UniProtKB-UniRule"/>
</dbReference>
<dbReference type="GO" id="GO:0004491">
    <property type="term" value="F:methylmalonate-semialdehyde dehydrogenase (acylating, NAD) activity"/>
    <property type="evidence" value="ECO:0007669"/>
    <property type="project" value="UniProtKB-UniRule"/>
</dbReference>
<dbReference type="Gene3D" id="3.40.605.10">
    <property type="entry name" value="Aldehyde Dehydrogenase, Chain A, domain 1"/>
    <property type="match status" value="1"/>
</dbReference>
<dbReference type="InterPro" id="IPR016163">
    <property type="entry name" value="Ald_DH_C"/>
</dbReference>
<gene>
    <name evidence="3" type="primary">iolA</name>
    <name evidence="5" type="ORF">BW731_04550</name>
</gene>
<name>A0A1V4DGE8_9ENTE</name>
<protein>
    <recommendedName>
        <fullName evidence="3">Malonate-semialdehyde dehydrogenase</fullName>
        <shortName evidence="3">MSA dehydrogenase</shortName>
        <ecNumber evidence="3">1.2.1.27</ecNumber>
    </recommendedName>
    <alternativeName>
        <fullName evidence="3">Methylmalonate semialdehyde dehydrogenase</fullName>
        <shortName evidence="3">MMSA dehydrogenase</shortName>
        <shortName evidence="3">MSDH</shortName>
    </alternativeName>
</protein>
<dbReference type="FunFam" id="3.40.309.10:FF:000002">
    <property type="entry name" value="Methylmalonate-semialdehyde dehydrogenase (Acylating)"/>
    <property type="match status" value="1"/>
</dbReference>
<evidence type="ECO:0000313" key="6">
    <source>
        <dbReference type="Proteomes" id="UP000189970"/>
    </source>
</evidence>
<dbReference type="Pfam" id="PF00171">
    <property type="entry name" value="Aldedh"/>
    <property type="match status" value="1"/>
</dbReference>
<feature type="domain" description="Aldehyde dehydrogenase" evidence="4">
    <location>
        <begin position="14"/>
        <end position="476"/>
    </location>
</feature>
<comment type="function">
    <text evidence="3">Catalyzes the oxidation of malonate semialdehyde (MSA) and methylmalonate semialdehyde (MMSA) into acetyl-CoA and propanoyl-CoA, respectively. Is involved in a myo-inositol catabolic pathway. Bicarbonate, and not CO2, is the end-product of the enzymatic reaction.</text>
</comment>
<evidence type="ECO:0000256" key="3">
    <source>
        <dbReference type="HAMAP-Rule" id="MF_01670"/>
    </source>
</evidence>
<comment type="catalytic activity">
    <reaction evidence="3">
        <text>3-oxopropanoate + NAD(+) + CoA + H2O = hydrogencarbonate + acetyl-CoA + NADH + H(+)</text>
        <dbReference type="Rhea" id="RHEA:76615"/>
        <dbReference type="ChEBI" id="CHEBI:15377"/>
        <dbReference type="ChEBI" id="CHEBI:15378"/>
        <dbReference type="ChEBI" id="CHEBI:17544"/>
        <dbReference type="ChEBI" id="CHEBI:33190"/>
        <dbReference type="ChEBI" id="CHEBI:57287"/>
        <dbReference type="ChEBI" id="CHEBI:57288"/>
        <dbReference type="ChEBI" id="CHEBI:57540"/>
        <dbReference type="ChEBI" id="CHEBI:57945"/>
        <dbReference type="EC" id="1.2.1.27"/>
    </reaction>
</comment>
<dbReference type="UniPathway" id="UPA00076">
    <property type="reaction ID" value="UER00148"/>
</dbReference>
<proteinExistence type="inferred from homology"/>
<dbReference type="InterPro" id="IPR016162">
    <property type="entry name" value="Ald_DH_N"/>
</dbReference>
<dbReference type="InterPro" id="IPR016161">
    <property type="entry name" value="Ald_DH/histidinol_DH"/>
</dbReference>
<dbReference type="FunFam" id="3.40.605.10:FF:000003">
    <property type="entry name" value="Methylmalonate-semialdehyde dehydrogenase [acylating]"/>
    <property type="match status" value="1"/>
</dbReference>
<sequence length="485" mass="52860">MSIRKLKNYINGEWVDSQTTTYETVVNPATKEAMCDVPLSTREDLDHAATVAHEAFQTWKEVAVPRRARILYKFHQLLIENKDELAKLVTLENGKALSEAYGEVQRGIENVEFAAGAPTLMMGDNLSSIATDVEASVYKYPIGVVGGITPFNFPMMVPFWMFPMAIATGNTVVLKPSEKAPMLMEKVVSLLEEAGLPKGVFNVVFGAHDVVNGLLQHPDIKAISFVGSQPVGQYVYTEGSKNLKRVQSLTGAKNHTIVLNDANLKDSIPAIVSAAFGSAGERCMAAAVVTVEEGIYDEFMVELTKATKDIKMGNGLDDGVFLGPVIRQENLDRTLNYIEQGVEAGANLICDGREQLDEAGFFVGPTIFEGVTTDMTIWKDELFAPVLSIMKIKDLQEGINIANASEFANGACLFTNNASAIRYFRENIDAGMLGINLGVPAPMAMFPFSGWKSSFYGTLPANGKAGVDFYTRNKVVTARYARSDV</sequence>
<evidence type="ECO:0000259" key="4">
    <source>
        <dbReference type="Pfam" id="PF00171"/>
    </source>
</evidence>
<dbReference type="InterPro" id="IPR023510">
    <property type="entry name" value="MSDH_GmP_bac"/>
</dbReference>
<evidence type="ECO:0000256" key="1">
    <source>
        <dbReference type="ARBA" id="ARBA00023002"/>
    </source>
</evidence>
<comment type="subunit">
    <text evidence="3">Homotetramer.</text>
</comment>
<dbReference type="InterPro" id="IPR010061">
    <property type="entry name" value="MeMal-semiAld_DH"/>
</dbReference>
<dbReference type="EMBL" id="MVAB01000001">
    <property type="protein sequence ID" value="OPF87522.1"/>
    <property type="molecule type" value="Genomic_DNA"/>
</dbReference>
<dbReference type="AlphaFoldDB" id="A0A1V4DGE8"/>
<dbReference type="HAMAP" id="MF_01670">
    <property type="entry name" value="IolA"/>
    <property type="match status" value="1"/>
</dbReference>
<keyword evidence="2 3" id="KW-0520">NAD</keyword>
<dbReference type="PANTHER" id="PTHR43866:SF4">
    <property type="entry name" value="MALONATE-SEMIALDEHYDE DEHYDROGENASE"/>
    <property type="match status" value="1"/>
</dbReference>
<comment type="caution">
    <text evidence="3">Lacks conserved residue(s) required for the propagation of feature annotation.</text>
</comment>
<reference evidence="5 6" key="1">
    <citation type="submission" date="2017-02" db="EMBL/GenBank/DDBJ databases">
        <title>Vagococcus cremeus sp. nov., isolated from the small intestine of a marten, Martes flavigula.</title>
        <authorList>
            <person name="Tak E.J."/>
            <person name="Bae J.-W."/>
        </authorList>
    </citation>
    <scope>NUCLEOTIDE SEQUENCE [LARGE SCALE GENOMIC DNA]</scope>
    <source>
        <strain evidence="5 6">D7T301</strain>
    </source>
</reference>
<dbReference type="GO" id="GO:0006574">
    <property type="term" value="P:L-valine catabolic process"/>
    <property type="evidence" value="ECO:0007669"/>
    <property type="project" value="TreeGrafter"/>
</dbReference>
<dbReference type="EC" id="1.2.1.27" evidence="3"/>
<keyword evidence="6" id="KW-1185">Reference proteome</keyword>
<feature type="active site" description="Nucleophile" evidence="3">
    <location>
        <position position="283"/>
    </location>
</feature>
<feature type="binding site" evidence="3">
    <location>
        <position position="151"/>
    </location>
    <ligand>
        <name>NAD(+)</name>
        <dbReference type="ChEBI" id="CHEBI:57540"/>
    </ligand>
</feature>
<dbReference type="GO" id="GO:0018478">
    <property type="term" value="F:malonate-semialdehyde dehydrogenase (acetylating) activity"/>
    <property type="evidence" value="ECO:0007669"/>
    <property type="project" value="UniProtKB-UniRule"/>
</dbReference>
<accession>A0A1V4DGE8</accession>
<dbReference type="PROSITE" id="PS00070">
    <property type="entry name" value="ALDEHYDE_DEHYDR_CYS"/>
    <property type="match status" value="1"/>
</dbReference>
<dbReference type="CDD" id="cd07085">
    <property type="entry name" value="ALDH_F6_MMSDH"/>
    <property type="match status" value="1"/>
</dbReference>
<feature type="binding site" evidence="3">
    <location>
        <position position="250"/>
    </location>
    <ligand>
        <name>NAD(+)</name>
        <dbReference type="ChEBI" id="CHEBI:57540"/>
    </ligand>
</feature>
<evidence type="ECO:0000313" key="5">
    <source>
        <dbReference type="EMBL" id="OPF87522.1"/>
    </source>
</evidence>
<feature type="binding site" evidence="3">
    <location>
        <position position="178"/>
    </location>
    <ligand>
        <name>NAD(+)</name>
        <dbReference type="ChEBI" id="CHEBI:57540"/>
    </ligand>
</feature>
<dbReference type="RefSeq" id="WP_079346125.1">
    <property type="nucleotide sequence ID" value="NZ_MVAB01000001.1"/>
</dbReference>
<dbReference type="InterPro" id="IPR015590">
    <property type="entry name" value="Aldehyde_DH_dom"/>
</dbReference>
<dbReference type="Gene3D" id="3.40.309.10">
    <property type="entry name" value="Aldehyde Dehydrogenase, Chain A, domain 2"/>
    <property type="match status" value="1"/>
</dbReference>
<dbReference type="InterPro" id="IPR016160">
    <property type="entry name" value="Ald_DH_CS_CYS"/>
</dbReference>
<dbReference type="SUPFAM" id="SSF53720">
    <property type="entry name" value="ALDH-like"/>
    <property type="match status" value="1"/>
</dbReference>
<keyword evidence="1 3" id="KW-0560">Oxidoreductase</keyword>
<comment type="caution">
    <text evidence="5">The sequence shown here is derived from an EMBL/GenBank/DDBJ whole genome shotgun (WGS) entry which is preliminary data.</text>
</comment>
<dbReference type="Proteomes" id="UP000189970">
    <property type="component" value="Unassembled WGS sequence"/>
</dbReference>
<dbReference type="GO" id="GO:0006210">
    <property type="term" value="P:thymine catabolic process"/>
    <property type="evidence" value="ECO:0007669"/>
    <property type="project" value="TreeGrafter"/>
</dbReference>